<dbReference type="PROSITE" id="PS00893">
    <property type="entry name" value="NUDIX_BOX"/>
    <property type="match status" value="1"/>
</dbReference>
<dbReference type="RefSeq" id="WP_014797505.1">
    <property type="nucleotide sequence ID" value="NC_018018.1"/>
</dbReference>
<dbReference type="OrthoDB" id="9816289at2"/>
<feature type="domain" description="Nudix hydrolase" evidence="3">
    <location>
        <begin position="68"/>
        <end position="197"/>
    </location>
</feature>
<dbReference type="GO" id="GO:0004081">
    <property type="term" value="F:bis(5'-nucleosyl)-tetraphosphatase (asymmetrical) activity"/>
    <property type="evidence" value="ECO:0007669"/>
    <property type="project" value="TreeGrafter"/>
</dbReference>
<reference evidence="5" key="1">
    <citation type="submission" date="2012-06" db="EMBL/GenBank/DDBJ databases">
        <title>The complete genome of Flexibacter litoralis DSM 6794.</title>
        <authorList>
            <person name="Lucas S."/>
            <person name="Copeland A."/>
            <person name="Lapidus A."/>
            <person name="Glavina del Rio T."/>
            <person name="Dalin E."/>
            <person name="Tice H."/>
            <person name="Bruce D."/>
            <person name="Goodwin L."/>
            <person name="Pitluck S."/>
            <person name="Peters L."/>
            <person name="Ovchinnikova G."/>
            <person name="Lu M."/>
            <person name="Kyrpides N."/>
            <person name="Mavromatis K."/>
            <person name="Ivanova N."/>
            <person name="Brettin T."/>
            <person name="Detter J.C."/>
            <person name="Han C."/>
            <person name="Larimer F."/>
            <person name="Land M."/>
            <person name="Hauser L."/>
            <person name="Markowitz V."/>
            <person name="Cheng J.-F."/>
            <person name="Hugenholtz P."/>
            <person name="Woyke T."/>
            <person name="Wu D."/>
            <person name="Spring S."/>
            <person name="Lang E."/>
            <person name="Kopitz M."/>
            <person name="Brambilla E."/>
            <person name="Klenk H.-P."/>
            <person name="Eisen J.A."/>
        </authorList>
    </citation>
    <scope>NUCLEOTIDE SEQUENCE [LARGE SCALE GENOMIC DNA]</scope>
    <source>
        <strain evidence="5">ATCC 23117 / DSM 6794 / NBRC 15988 / NCIMB 1366 / Sio-4</strain>
    </source>
</reference>
<keyword evidence="1 2" id="KW-0378">Hydrolase</keyword>
<dbReference type="PANTHER" id="PTHR21340">
    <property type="entry name" value="DIADENOSINE 5,5-P1,P4-TETRAPHOSPHATE PYROPHOSPHOHYDROLASE MUTT"/>
    <property type="match status" value="1"/>
</dbReference>
<dbReference type="InterPro" id="IPR015797">
    <property type="entry name" value="NUDIX_hydrolase-like_dom_sf"/>
</dbReference>
<dbReference type="EMBL" id="CP003345">
    <property type="protein sequence ID" value="AFM04049.1"/>
    <property type="molecule type" value="Genomic_DNA"/>
</dbReference>
<dbReference type="Pfam" id="PF00293">
    <property type="entry name" value="NUDIX"/>
    <property type="match status" value="1"/>
</dbReference>
<dbReference type="HOGENOM" id="CLU_104636_0_0_10"/>
<dbReference type="PROSITE" id="PS51462">
    <property type="entry name" value="NUDIX"/>
    <property type="match status" value="1"/>
</dbReference>
<evidence type="ECO:0000256" key="2">
    <source>
        <dbReference type="RuleBase" id="RU003476"/>
    </source>
</evidence>
<evidence type="ECO:0000313" key="5">
    <source>
        <dbReference type="Proteomes" id="UP000006054"/>
    </source>
</evidence>
<dbReference type="AlphaFoldDB" id="I4AJB4"/>
<organism evidence="4 5">
    <name type="scientific">Bernardetia litoralis (strain ATCC 23117 / DSM 6794 / NBRC 15988 / NCIMB 1366 / Fx l1 / Sio-4)</name>
    <name type="common">Flexibacter litoralis</name>
    <dbReference type="NCBI Taxonomy" id="880071"/>
    <lineage>
        <taxon>Bacteria</taxon>
        <taxon>Pseudomonadati</taxon>
        <taxon>Bacteroidota</taxon>
        <taxon>Cytophagia</taxon>
        <taxon>Cytophagales</taxon>
        <taxon>Bernardetiaceae</taxon>
        <taxon>Bernardetia</taxon>
    </lineage>
</organism>
<protein>
    <submittedName>
        <fullName evidence="4">ADP-ribose pyrophosphatase</fullName>
    </submittedName>
</protein>
<evidence type="ECO:0000256" key="1">
    <source>
        <dbReference type="ARBA" id="ARBA00022801"/>
    </source>
</evidence>
<dbReference type="CDD" id="cd03673">
    <property type="entry name" value="NUDIX_Ap6A_hydrolase"/>
    <property type="match status" value="1"/>
</dbReference>
<dbReference type="KEGG" id="fli:Fleli_1635"/>
<name>I4AJB4_BERLS</name>
<dbReference type="STRING" id="880071.Fleli_1635"/>
<dbReference type="GO" id="GO:0006167">
    <property type="term" value="P:AMP biosynthetic process"/>
    <property type="evidence" value="ECO:0007669"/>
    <property type="project" value="TreeGrafter"/>
</dbReference>
<dbReference type="Gene3D" id="3.90.79.10">
    <property type="entry name" value="Nucleoside Triphosphate Pyrophosphohydrolase"/>
    <property type="match status" value="1"/>
</dbReference>
<dbReference type="PRINTS" id="PR00502">
    <property type="entry name" value="NUDIXFAMILY"/>
</dbReference>
<dbReference type="InterPro" id="IPR020084">
    <property type="entry name" value="NUDIX_hydrolase_CS"/>
</dbReference>
<sequence>MRIFVQNNYLEFVNEYPEVTGGRVLQTEEIKDSYKLYLSLKTRTDFTRAYIKTDDIEKSFEEFAKRFKIREAAGGLVMRDTLQLWIFRNGKWDLPKGHLEENETNAEAAVREVEEECGVKAEIVKELPTTYHIYTYEGKEIIKKTYWFEMSTEDESTPQPQIEEGIEKVTWLKEIEIPYILNNTWASIEYLLSQIIEF</sequence>
<comment type="similarity">
    <text evidence="2">Belongs to the Nudix hydrolase family.</text>
</comment>
<dbReference type="eggNOG" id="COG0494">
    <property type="taxonomic scope" value="Bacteria"/>
</dbReference>
<keyword evidence="5" id="KW-1185">Reference proteome</keyword>
<accession>I4AJB4</accession>
<evidence type="ECO:0000259" key="3">
    <source>
        <dbReference type="PROSITE" id="PS51462"/>
    </source>
</evidence>
<dbReference type="GO" id="GO:0006754">
    <property type="term" value="P:ATP biosynthetic process"/>
    <property type="evidence" value="ECO:0007669"/>
    <property type="project" value="TreeGrafter"/>
</dbReference>
<dbReference type="InterPro" id="IPR020476">
    <property type="entry name" value="Nudix_hydrolase"/>
</dbReference>
<dbReference type="Proteomes" id="UP000006054">
    <property type="component" value="Chromosome"/>
</dbReference>
<dbReference type="InterPro" id="IPR000086">
    <property type="entry name" value="NUDIX_hydrolase_dom"/>
</dbReference>
<evidence type="ECO:0000313" key="4">
    <source>
        <dbReference type="EMBL" id="AFM04049.1"/>
    </source>
</evidence>
<gene>
    <name evidence="4" type="ordered locus">Fleli_1635</name>
</gene>
<dbReference type="InterPro" id="IPR051325">
    <property type="entry name" value="Nudix_hydrolase_domain"/>
</dbReference>
<proteinExistence type="inferred from homology"/>
<dbReference type="SUPFAM" id="SSF55811">
    <property type="entry name" value="Nudix"/>
    <property type="match status" value="1"/>
</dbReference>
<dbReference type="PANTHER" id="PTHR21340:SF0">
    <property type="entry name" value="BIS(5'-NUCLEOSYL)-TETRAPHOSPHATASE [ASYMMETRICAL]"/>
    <property type="match status" value="1"/>
</dbReference>